<sequence>MPCSKCHKHRGQARRFVCLHDSDHFLAL</sequence>
<proteinExistence type="predicted"/>
<feature type="non-terminal residue" evidence="1">
    <location>
        <position position="28"/>
    </location>
</feature>
<evidence type="ECO:0000313" key="2">
    <source>
        <dbReference type="Proteomes" id="UP000028837"/>
    </source>
</evidence>
<protein>
    <submittedName>
        <fullName evidence="1">Kinesin motor domain-containing protein</fullName>
    </submittedName>
</protein>
<name>A0A086KX53_TOXGO</name>
<dbReference type="VEuPathDB" id="ToxoDB:TGDOM2_274020A"/>
<gene>
    <name evidence="1" type="ORF">TGDOM2_274020A</name>
</gene>
<organism evidence="1 2">
    <name type="scientific">Toxoplasma gondii GAB2-2007-GAL-DOM2</name>
    <dbReference type="NCBI Taxonomy" id="1130820"/>
    <lineage>
        <taxon>Eukaryota</taxon>
        <taxon>Sar</taxon>
        <taxon>Alveolata</taxon>
        <taxon>Apicomplexa</taxon>
        <taxon>Conoidasida</taxon>
        <taxon>Coccidia</taxon>
        <taxon>Eucoccidiorida</taxon>
        <taxon>Eimeriorina</taxon>
        <taxon>Sarcocystidae</taxon>
        <taxon>Toxoplasma</taxon>
    </lineage>
</organism>
<accession>A0A086KX53</accession>
<dbReference type="EMBL" id="AHZU02000061">
    <property type="protein sequence ID" value="KFG48971.1"/>
    <property type="molecule type" value="Genomic_DNA"/>
</dbReference>
<dbReference type="Proteomes" id="UP000028837">
    <property type="component" value="Unassembled WGS sequence"/>
</dbReference>
<comment type="caution">
    <text evidence="1">The sequence shown here is derived from an EMBL/GenBank/DDBJ whole genome shotgun (WGS) entry which is preliminary data.</text>
</comment>
<dbReference type="AlphaFoldDB" id="A0A086KX53"/>
<evidence type="ECO:0000313" key="1">
    <source>
        <dbReference type="EMBL" id="KFG48971.1"/>
    </source>
</evidence>
<reference evidence="1 2" key="1">
    <citation type="submission" date="2014-02" db="EMBL/GenBank/DDBJ databases">
        <authorList>
            <person name="Sibley D."/>
            <person name="Venepally P."/>
            <person name="Karamycheva S."/>
            <person name="Hadjithomas M."/>
            <person name="Khan A."/>
            <person name="Brunk B."/>
            <person name="Roos D."/>
            <person name="Caler E."/>
            <person name="Lorenzi H."/>
        </authorList>
    </citation>
    <scope>NUCLEOTIDE SEQUENCE [LARGE SCALE GENOMIC DNA]</scope>
    <source>
        <strain evidence="1 2">GAB2-2007-GAL-DOM2</strain>
    </source>
</reference>